<proteinExistence type="predicted"/>
<name>A0ABP0DIF1_9PEZI</name>
<evidence type="ECO:0000313" key="2">
    <source>
        <dbReference type="EMBL" id="CAK7268020.1"/>
    </source>
</evidence>
<reference evidence="2 3" key="1">
    <citation type="submission" date="2024-01" db="EMBL/GenBank/DDBJ databases">
        <authorList>
            <person name="Allen C."/>
            <person name="Tagirdzhanova G."/>
        </authorList>
    </citation>
    <scope>NUCLEOTIDE SEQUENCE [LARGE SCALE GENOMIC DNA]</scope>
    <source>
        <strain evidence="2 3">CBS 119000</strain>
    </source>
</reference>
<comment type="caution">
    <text evidence="2">The sequence shown here is derived from an EMBL/GenBank/DDBJ whole genome shotgun (WGS) entry which is preliminary data.</text>
</comment>
<gene>
    <name evidence="2" type="ORF">SEPCBS119000_002842</name>
</gene>
<organism evidence="2 3">
    <name type="scientific">Sporothrix epigloea</name>
    <dbReference type="NCBI Taxonomy" id="1892477"/>
    <lineage>
        <taxon>Eukaryota</taxon>
        <taxon>Fungi</taxon>
        <taxon>Dikarya</taxon>
        <taxon>Ascomycota</taxon>
        <taxon>Pezizomycotina</taxon>
        <taxon>Sordariomycetes</taxon>
        <taxon>Sordariomycetidae</taxon>
        <taxon>Ophiostomatales</taxon>
        <taxon>Ophiostomataceae</taxon>
        <taxon>Sporothrix</taxon>
    </lineage>
</organism>
<protein>
    <submittedName>
        <fullName evidence="2">Uncharacterized protein</fullName>
    </submittedName>
</protein>
<dbReference type="Proteomes" id="UP001642502">
    <property type="component" value="Unassembled WGS sequence"/>
</dbReference>
<dbReference type="EMBL" id="CAWUON010000033">
    <property type="protein sequence ID" value="CAK7268020.1"/>
    <property type="molecule type" value="Genomic_DNA"/>
</dbReference>
<accession>A0ABP0DIF1</accession>
<feature type="region of interest" description="Disordered" evidence="1">
    <location>
        <begin position="134"/>
        <end position="173"/>
    </location>
</feature>
<sequence length="294" mass="31668">MEADNGDEQVVRLPEGNVISRSDAAALLTVSSVPLCAPPCDGWSFRTKKDCLDLLNVQAKHCGYRIRIRRTSRMAGPSRKVDLCCDRAGQYVNHGKGIRRSKSKKTDCKWSAALRYNEALEPFSMELSLDYTGHNHSSVRGEPAPPPDEGSAQATSRTGSAARAKGHAKKQKEKGWFLTEDDLITTLERILPGILARSMAQVASMGLVAAGQPGQMTGQPVYPTGQPVHPTRQNTAPVPLGSSVQTHAALPMPASPMPVMPLPASSGAASRVRQLMPKRVARSARGEVLDLTQQ</sequence>
<evidence type="ECO:0000313" key="3">
    <source>
        <dbReference type="Proteomes" id="UP001642502"/>
    </source>
</evidence>
<evidence type="ECO:0000256" key="1">
    <source>
        <dbReference type="SAM" id="MobiDB-lite"/>
    </source>
</evidence>
<keyword evidence="3" id="KW-1185">Reference proteome</keyword>